<dbReference type="EMBL" id="JAODUP010000269">
    <property type="protein sequence ID" value="KAK2154448.1"/>
    <property type="molecule type" value="Genomic_DNA"/>
</dbReference>
<name>A0AAD9N3V1_9ANNE</name>
<feature type="domain" description="AMP-binding enzyme C-terminal" evidence="3">
    <location>
        <begin position="491"/>
        <end position="558"/>
    </location>
</feature>
<evidence type="ECO:0000259" key="3">
    <source>
        <dbReference type="Pfam" id="PF13193"/>
    </source>
</evidence>
<accession>A0AAD9N3V1</accession>
<dbReference type="Gene3D" id="3.40.50.980">
    <property type="match status" value="2"/>
</dbReference>
<comment type="caution">
    <text evidence="4">The sequence shown here is derived from an EMBL/GenBank/DDBJ whole genome shotgun (WGS) entry which is preliminary data.</text>
</comment>
<dbReference type="PANTHER" id="PTHR24096">
    <property type="entry name" value="LONG-CHAIN-FATTY-ACID--COA LIGASE"/>
    <property type="match status" value="1"/>
</dbReference>
<evidence type="ECO:0008006" key="6">
    <source>
        <dbReference type="Google" id="ProtNLM"/>
    </source>
</evidence>
<evidence type="ECO:0000313" key="4">
    <source>
        <dbReference type="EMBL" id="KAK2154448.1"/>
    </source>
</evidence>
<dbReference type="GO" id="GO:0016405">
    <property type="term" value="F:CoA-ligase activity"/>
    <property type="evidence" value="ECO:0007669"/>
    <property type="project" value="TreeGrafter"/>
</dbReference>
<organism evidence="4 5">
    <name type="scientific">Paralvinella palmiformis</name>
    <dbReference type="NCBI Taxonomy" id="53620"/>
    <lineage>
        <taxon>Eukaryota</taxon>
        <taxon>Metazoa</taxon>
        <taxon>Spiralia</taxon>
        <taxon>Lophotrochozoa</taxon>
        <taxon>Annelida</taxon>
        <taxon>Polychaeta</taxon>
        <taxon>Sedentaria</taxon>
        <taxon>Canalipalpata</taxon>
        <taxon>Terebellida</taxon>
        <taxon>Terebelliformia</taxon>
        <taxon>Alvinellidae</taxon>
        <taxon>Paralvinella</taxon>
    </lineage>
</organism>
<evidence type="ECO:0000313" key="5">
    <source>
        <dbReference type="Proteomes" id="UP001208570"/>
    </source>
</evidence>
<dbReference type="Proteomes" id="UP001208570">
    <property type="component" value="Unassembled WGS sequence"/>
</dbReference>
<dbReference type="Pfam" id="PF13193">
    <property type="entry name" value="AMP-binding_C"/>
    <property type="match status" value="1"/>
</dbReference>
<dbReference type="InterPro" id="IPR045851">
    <property type="entry name" value="AMP-bd_C_sf"/>
</dbReference>
<proteinExistence type="predicted"/>
<dbReference type="PROSITE" id="PS00455">
    <property type="entry name" value="AMP_BINDING"/>
    <property type="match status" value="1"/>
</dbReference>
<dbReference type="Gene3D" id="2.30.38.10">
    <property type="entry name" value="Luciferase, Domain 3"/>
    <property type="match status" value="1"/>
</dbReference>
<keyword evidence="5" id="KW-1185">Reference proteome</keyword>
<dbReference type="InterPro" id="IPR000873">
    <property type="entry name" value="AMP-dep_synth/lig_dom"/>
</dbReference>
<dbReference type="InterPro" id="IPR025110">
    <property type="entry name" value="AMP-bd_C"/>
</dbReference>
<sequence>MFRRTGLIHPSVYRLVTTTPTRCRLNSRDLHTPSSSNKRYAKTSNEQERLTEKHIIRSPIQNYDIPESQFLPHYLMENWHKFPNKTALINGETGVKMTYGELQTQTIKLGSAMRRLGFGKGDVMTIISPNCPEFCVVYLAGTAIGMTVSCINHNYAQRELEHAINYSETTLLVFSPLLSELINGCLPRCHTVKRTIVLGNAPAHQSLADLLQDDGKDFPENISYNSKEDILTMPYSSGTSGPPKGVMLTSYSIVASIIQGSNPDILNTQHDDTYLCVLPLSHVFALCVLMFIGFRYGATIVTMAKFDPVSFVAYVQKYRPTRLHIVPPIMQFLATHPIVEKYDFSSVEECIFGAAPTPKIILEQFQQRFGDKISLRHGYGMTELSIGSHINPRFYRKLHTAGVVLPNTQFKIRDLKTTQSLPAYKEGEICVKGPQLMKGYFKNEIATSEIIIDGWLHTGDVGYYDEDGYAVITDRIKELIKVKGLQVAPAELENLLLTHPAVQDVAVIGKPDDMAGELPRAYVVLKSGIKATEKEIANYVKGDSDDVVYNCPSYLVVCEGRFTSFGVDKGCCGWFQKVCEFSMRFTEEMGKSMMGPYYVVGTLDSIWQSDISMMTWTCVEVDGCVMFVFFGTDKYELTLCVIVCSLNSEEKAAPYKQLKGGVEFRQEIPKSASGKILRRILRDELSQTS</sequence>
<dbReference type="InterPro" id="IPR020845">
    <property type="entry name" value="AMP-binding_CS"/>
</dbReference>
<gene>
    <name evidence="4" type="ORF">LSH36_269g12008</name>
</gene>
<dbReference type="PANTHER" id="PTHR24096:SF422">
    <property type="entry name" value="BCDNA.GH02901"/>
    <property type="match status" value="1"/>
</dbReference>
<feature type="region of interest" description="Disordered" evidence="1">
    <location>
        <begin position="25"/>
        <end position="49"/>
    </location>
</feature>
<evidence type="ECO:0000256" key="1">
    <source>
        <dbReference type="SAM" id="MobiDB-lite"/>
    </source>
</evidence>
<protein>
    <recommendedName>
        <fullName evidence="6">4-coumarate--CoA ligase</fullName>
    </recommendedName>
</protein>
<dbReference type="Gene3D" id="3.30.300.30">
    <property type="match status" value="1"/>
</dbReference>
<dbReference type="Pfam" id="PF00501">
    <property type="entry name" value="AMP-binding"/>
    <property type="match status" value="1"/>
</dbReference>
<feature type="compositionally biased region" description="Polar residues" evidence="1">
    <location>
        <begin position="32"/>
        <end position="44"/>
    </location>
</feature>
<feature type="domain" description="AMP-dependent synthetase/ligase" evidence="2">
    <location>
        <begin position="77"/>
        <end position="441"/>
    </location>
</feature>
<evidence type="ECO:0000259" key="2">
    <source>
        <dbReference type="Pfam" id="PF00501"/>
    </source>
</evidence>
<dbReference type="SUPFAM" id="SSF56801">
    <property type="entry name" value="Acetyl-CoA synthetase-like"/>
    <property type="match status" value="1"/>
</dbReference>
<reference evidence="4" key="1">
    <citation type="journal article" date="2023" name="Mol. Biol. Evol.">
        <title>Third-Generation Sequencing Reveals the Adaptive Role of the Epigenome in Three Deep-Sea Polychaetes.</title>
        <authorList>
            <person name="Perez M."/>
            <person name="Aroh O."/>
            <person name="Sun Y."/>
            <person name="Lan Y."/>
            <person name="Juniper S.K."/>
            <person name="Young C.R."/>
            <person name="Angers B."/>
            <person name="Qian P.Y."/>
        </authorList>
    </citation>
    <scope>NUCLEOTIDE SEQUENCE</scope>
    <source>
        <strain evidence="4">P08H-3</strain>
    </source>
</reference>
<dbReference type="AlphaFoldDB" id="A0AAD9N3V1"/>